<keyword evidence="6 9" id="KW-1133">Transmembrane helix</keyword>
<name>A0ABT0DIL2_9HYPH</name>
<dbReference type="CDD" id="cd06582">
    <property type="entry name" value="TM_PBP1_LivH_like"/>
    <property type="match status" value="1"/>
</dbReference>
<keyword evidence="3" id="KW-1003">Cell membrane</keyword>
<feature type="transmembrane region" description="Helical" evidence="9">
    <location>
        <begin position="475"/>
        <end position="495"/>
    </location>
</feature>
<evidence type="ECO:0000256" key="7">
    <source>
        <dbReference type="ARBA" id="ARBA00023136"/>
    </source>
</evidence>
<feature type="transmembrane region" description="Helical" evidence="9">
    <location>
        <begin position="442"/>
        <end position="463"/>
    </location>
</feature>
<reference evidence="11 12" key="1">
    <citation type="submission" date="2022-04" db="EMBL/GenBank/DDBJ databases">
        <authorList>
            <person name="Grouzdev D.S."/>
            <person name="Pantiukh K.S."/>
            <person name="Krutkina M.S."/>
        </authorList>
    </citation>
    <scope>NUCLEOTIDE SEQUENCE [LARGE SCALE GENOMIC DNA]</scope>
    <source>
        <strain evidence="11 12">Jip08</strain>
    </source>
</reference>
<protein>
    <submittedName>
        <fullName evidence="11">Urea ABC transporter permease subunit UrtB</fullName>
    </submittedName>
</protein>
<feature type="transmembrane region" description="Helical" evidence="9">
    <location>
        <begin position="308"/>
        <end position="328"/>
    </location>
</feature>
<evidence type="ECO:0000256" key="8">
    <source>
        <dbReference type="ARBA" id="ARBA00037998"/>
    </source>
</evidence>
<gene>
    <name evidence="11" type="primary">urtB</name>
    <name evidence="11" type="ORF">MWN33_03635</name>
</gene>
<dbReference type="PANTHER" id="PTHR11795:SF447">
    <property type="entry name" value="ABC TRANSPORTER PERMEASE PROTEIN"/>
    <property type="match status" value="1"/>
</dbReference>
<dbReference type="Pfam" id="PF02653">
    <property type="entry name" value="BPD_transp_2"/>
    <property type="match status" value="1"/>
</dbReference>
<dbReference type="InterPro" id="IPR052157">
    <property type="entry name" value="BCAA_transport_permease"/>
</dbReference>
<organism evidence="11 12">
    <name type="scientific">Ancylobacter koreensis</name>
    <dbReference type="NCBI Taxonomy" id="266121"/>
    <lineage>
        <taxon>Bacteria</taxon>
        <taxon>Pseudomonadati</taxon>
        <taxon>Pseudomonadota</taxon>
        <taxon>Alphaproteobacteria</taxon>
        <taxon>Hyphomicrobiales</taxon>
        <taxon>Xanthobacteraceae</taxon>
        <taxon>Ancylobacter</taxon>
    </lineage>
</organism>
<keyword evidence="5" id="KW-0029">Amino-acid transport</keyword>
<dbReference type="Proteomes" id="UP001202867">
    <property type="component" value="Unassembled WGS sequence"/>
</dbReference>
<accession>A0ABT0DIL2</accession>
<evidence type="ECO:0000256" key="6">
    <source>
        <dbReference type="ARBA" id="ARBA00022989"/>
    </source>
</evidence>
<comment type="caution">
    <text evidence="11">The sequence shown here is derived from an EMBL/GenBank/DDBJ whole genome shotgun (WGS) entry which is preliminary data.</text>
</comment>
<evidence type="ECO:0000256" key="2">
    <source>
        <dbReference type="ARBA" id="ARBA00022448"/>
    </source>
</evidence>
<feature type="chain" id="PRO_5047055739" evidence="10">
    <location>
        <begin position="28"/>
        <end position="540"/>
    </location>
</feature>
<keyword evidence="12" id="KW-1185">Reference proteome</keyword>
<dbReference type="NCBIfam" id="TIGR03409">
    <property type="entry name" value="urea_trans_UrtB"/>
    <property type="match status" value="1"/>
</dbReference>
<keyword evidence="7 9" id="KW-0472">Membrane</keyword>
<reference evidence="12" key="2">
    <citation type="submission" date="2023-07" db="EMBL/GenBank/DDBJ databases">
        <title>Ancylobacter moscoviensis sp. nov., facultatively methylotrophic bacteria from activated sludge and the reclassification of Starkeya novella (Starkey 1934) Kelly et al. 2000 as Ancylobacter novellus comb. nov., Starkeya koreensis Im et al. 2006 as Ancylobacter koreensis comb.nov., Angulomicrobium tetraedrale Vasil'eva et al. 1986 as Ancylobacter tetraedralis comb. nov., Angulomicrobium amanitiforme Fritz et al. 2004 as Ancylobacter amanitiformis comb. nov. and Methylorhabdus multivorans Doronina et al. 1996 as Ancylobacter multivorans comb. nov. and emended description of the genus Ancylobacter.</title>
        <authorList>
            <person name="Doronina N."/>
            <person name="Chemodurova A."/>
            <person name="Grouzdev D."/>
            <person name="Koziaeva V."/>
            <person name="Shi W."/>
            <person name="Wu L."/>
            <person name="Kaparullina E."/>
        </authorList>
    </citation>
    <scope>NUCLEOTIDE SEQUENCE [LARGE SCALE GENOMIC DNA]</scope>
    <source>
        <strain evidence="12">Jip08</strain>
    </source>
</reference>
<comment type="subcellular location">
    <subcellularLocation>
        <location evidence="1">Cell membrane</location>
        <topology evidence="1">Multi-pass membrane protein</topology>
    </subcellularLocation>
</comment>
<feature type="transmembrane region" description="Helical" evidence="9">
    <location>
        <begin position="255"/>
        <end position="276"/>
    </location>
</feature>
<evidence type="ECO:0000256" key="9">
    <source>
        <dbReference type="SAM" id="Phobius"/>
    </source>
</evidence>
<sequence>MTQKVPPLLLLGLLAGALLAPASPVRADSLDRAALVQELCGDAGAMGKAGATLVTTAAAGSAEDREWAAPLARAAIDRKLACDEAGAMLDEGGLDAVTRAPRAAAGTPRSPLLSLKNRPVFELADAAFALRGSPAVAQRTAALKTLERRPALIPEGLLEGAAAAESDAGLREQIDTLSQTAALNASDPAARIRAIGRVAENPSRRALTRISALTADPAYAANPDFRTAVDDATRRIERGIAIGDTLATLYNGLSFASILFMAAIGLAIIFGLMGVINLAQGELIMIGAYVTWLVQQGLRHAAPGLLDWYLVLAIPVAFLATAGIGIALETLLLRHLYKRPLMSLLATWAVSLFLVNIVRVVFGTQNMQFETPFYVSGGVPVIGDFIFTWNRMFAIAFAAVTLALTWLVVRKTPLGLNIRAVTQNRDMAACIGIPTRRVDMMAFGLGSGLAGLAGLALSPIYSVNPQMGQNFIIDSFMVVVLGGVGTIAGTVVAALGIGQINVLIEPLWGAVAAKVIVLLMIIAFLQWRPEGLFAVKGRRK</sequence>
<feature type="transmembrane region" description="Helical" evidence="9">
    <location>
        <begin position="283"/>
        <end position="302"/>
    </location>
</feature>
<evidence type="ECO:0000256" key="10">
    <source>
        <dbReference type="SAM" id="SignalP"/>
    </source>
</evidence>
<evidence type="ECO:0000313" key="11">
    <source>
        <dbReference type="EMBL" id="MCK0207121.1"/>
    </source>
</evidence>
<dbReference type="InterPro" id="IPR001851">
    <property type="entry name" value="ABC_transp_permease"/>
</dbReference>
<proteinExistence type="inferred from homology"/>
<evidence type="ECO:0000256" key="1">
    <source>
        <dbReference type="ARBA" id="ARBA00004651"/>
    </source>
</evidence>
<keyword evidence="2" id="KW-0813">Transport</keyword>
<feature type="transmembrane region" description="Helical" evidence="9">
    <location>
        <begin position="507"/>
        <end position="527"/>
    </location>
</feature>
<keyword evidence="4 9" id="KW-0812">Transmembrane</keyword>
<keyword evidence="10" id="KW-0732">Signal</keyword>
<dbReference type="PANTHER" id="PTHR11795">
    <property type="entry name" value="BRANCHED-CHAIN AMINO ACID TRANSPORT SYSTEM PERMEASE PROTEIN LIVH"/>
    <property type="match status" value="1"/>
</dbReference>
<evidence type="ECO:0000256" key="3">
    <source>
        <dbReference type="ARBA" id="ARBA00022475"/>
    </source>
</evidence>
<evidence type="ECO:0000256" key="5">
    <source>
        <dbReference type="ARBA" id="ARBA00022970"/>
    </source>
</evidence>
<evidence type="ECO:0000256" key="4">
    <source>
        <dbReference type="ARBA" id="ARBA00022692"/>
    </source>
</evidence>
<feature type="signal peptide" evidence="10">
    <location>
        <begin position="1"/>
        <end position="27"/>
    </location>
</feature>
<dbReference type="RefSeq" id="WP_247198850.1">
    <property type="nucleotide sequence ID" value="NZ_JALKCG010000001.1"/>
</dbReference>
<feature type="transmembrane region" description="Helical" evidence="9">
    <location>
        <begin position="340"/>
        <end position="362"/>
    </location>
</feature>
<dbReference type="InterPro" id="IPR017779">
    <property type="entry name" value="ABC_UrtB_bac"/>
</dbReference>
<evidence type="ECO:0000313" key="12">
    <source>
        <dbReference type="Proteomes" id="UP001202867"/>
    </source>
</evidence>
<dbReference type="EMBL" id="JALKCG010000001">
    <property type="protein sequence ID" value="MCK0207121.1"/>
    <property type="molecule type" value="Genomic_DNA"/>
</dbReference>
<comment type="similarity">
    <text evidence="8">Belongs to the binding-protein-dependent transport system permease family. LivHM subfamily.</text>
</comment>
<feature type="transmembrane region" description="Helical" evidence="9">
    <location>
        <begin position="392"/>
        <end position="409"/>
    </location>
</feature>